<dbReference type="PROSITE" id="PS00041">
    <property type="entry name" value="HTH_ARAC_FAMILY_1"/>
    <property type="match status" value="1"/>
</dbReference>
<dbReference type="InterPro" id="IPR029787">
    <property type="entry name" value="Nucleotide_cyclase"/>
</dbReference>
<dbReference type="PANTHER" id="PTHR43280">
    <property type="entry name" value="ARAC-FAMILY TRANSCRIPTIONAL REGULATOR"/>
    <property type="match status" value="1"/>
</dbReference>
<evidence type="ECO:0000313" key="6">
    <source>
        <dbReference type="EMBL" id="MBO9201290.1"/>
    </source>
</evidence>
<dbReference type="PROSITE" id="PS50125">
    <property type="entry name" value="GUANYLATE_CYCLASE_2"/>
    <property type="match status" value="1"/>
</dbReference>
<dbReference type="Gene3D" id="3.30.70.1230">
    <property type="entry name" value="Nucleotide cyclase"/>
    <property type="match status" value="1"/>
</dbReference>
<keyword evidence="7" id="KW-1185">Reference proteome</keyword>
<dbReference type="Gene3D" id="3.30.70.3090">
    <property type="entry name" value="ORF SCO4226, nickel-binding ferredoxin-like monomer"/>
    <property type="match status" value="1"/>
</dbReference>
<accession>A0ABS3YTT4</accession>
<dbReference type="InterPro" id="IPR009057">
    <property type="entry name" value="Homeodomain-like_sf"/>
</dbReference>
<dbReference type="Gene3D" id="1.10.10.60">
    <property type="entry name" value="Homeodomain-like"/>
    <property type="match status" value="2"/>
</dbReference>
<comment type="caution">
    <text evidence="6">The sequence shown here is derived from an EMBL/GenBank/DDBJ whole genome shotgun (WGS) entry which is preliminary data.</text>
</comment>
<proteinExistence type="predicted"/>
<dbReference type="InterPro" id="IPR018062">
    <property type="entry name" value="HTH_AraC-typ_CS"/>
</dbReference>
<sequence>MALYMDIHIIPGINAKDVAEAHQKDILLQEQHQCKCMTYWIDEERNNVFCLIEAPDKESVSALHQHSHGLVPHKVIEVNPELVESFLGRLHDPVNAPTTDEGLKIFHDSSYRILLFITTKDPALIRYQLGIEKANEILSNCTNVIRQNLAAFDGREVEHPGTGFIASFTAASKAVSCALSVQAAAIQPDLKATGLKIGINAGDPVANLNHLFGDTIQFARRLCFISCETHIAISSAVKELAKDQFQKPANNIICLAPPDEILLELLFSKLEENWQNPGFTISEFCQVMAMSQSQLYRKTVELTGMSPNIFLKEFRLEKAKELLTQQRYSISQITFDAGFTSPSYFTKCFKKTYGLLPIDYLDLLR</sequence>
<keyword evidence="2" id="KW-0238">DNA-binding</keyword>
<feature type="domain" description="Guanylate cyclase" evidence="5">
    <location>
        <begin position="195"/>
        <end position="223"/>
    </location>
</feature>
<dbReference type="InterPro" id="IPR018060">
    <property type="entry name" value="HTH_AraC"/>
</dbReference>
<dbReference type="InterPro" id="IPR020449">
    <property type="entry name" value="Tscrpt_reg_AraC-type_HTH"/>
</dbReference>
<dbReference type="PANTHER" id="PTHR43280:SF2">
    <property type="entry name" value="HTH-TYPE TRANSCRIPTIONAL REGULATOR EXSA"/>
    <property type="match status" value="1"/>
</dbReference>
<feature type="domain" description="HTH araC/xylS-type" evidence="4">
    <location>
        <begin position="264"/>
        <end position="363"/>
    </location>
</feature>
<dbReference type="EMBL" id="JAGHKO010000002">
    <property type="protein sequence ID" value="MBO9201290.1"/>
    <property type="molecule type" value="Genomic_DNA"/>
</dbReference>
<evidence type="ECO:0000256" key="3">
    <source>
        <dbReference type="ARBA" id="ARBA00023163"/>
    </source>
</evidence>
<protein>
    <submittedName>
        <fullName evidence="6">DUF4242 domain-containing protein</fullName>
    </submittedName>
</protein>
<dbReference type="SMART" id="SM00342">
    <property type="entry name" value="HTH_ARAC"/>
    <property type="match status" value="1"/>
</dbReference>
<evidence type="ECO:0000256" key="1">
    <source>
        <dbReference type="ARBA" id="ARBA00023015"/>
    </source>
</evidence>
<dbReference type="RefSeq" id="WP_209139348.1">
    <property type="nucleotide sequence ID" value="NZ_JAGHKO010000002.1"/>
</dbReference>
<dbReference type="SUPFAM" id="SSF46689">
    <property type="entry name" value="Homeodomain-like"/>
    <property type="match status" value="1"/>
</dbReference>
<dbReference type="Pfam" id="PF14026">
    <property type="entry name" value="SCO4226-like"/>
    <property type="match status" value="1"/>
</dbReference>
<dbReference type="Proteomes" id="UP000677244">
    <property type="component" value="Unassembled WGS sequence"/>
</dbReference>
<dbReference type="Pfam" id="PF12833">
    <property type="entry name" value="HTH_18"/>
    <property type="match status" value="1"/>
</dbReference>
<organism evidence="6 7">
    <name type="scientific">Niastella soli</name>
    <dbReference type="NCBI Taxonomy" id="2821487"/>
    <lineage>
        <taxon>Bacteria</taxon>
        <taxon>Pseudomonadati</taxon>
        <taxon>Bacteroidota</taxon>
        <taxon>Chitinophagia</taxon>
        <taxon>Chitinophagales</taxon>
        <taxon>Chitinophagaceae</taxon>
        <taxon>Niastella</taxon>
    </lineage>
</organism>
<keyword evidence="3" id="KW-0804">Transcription</keyword>
<evidence type="ECO:0000313" key="7">
    <source>
        <dbReference type="Proteomes" id="UP000677244"/>
    </source>
</evidence>
<dbReference type="SUPFAM" id="SSF55073">
    <property type="entry name" value="Nucleotide cyclase"/>
    <property type="match status" value="1"/>
</dbReference>
<dbReference type="InterPro" id="IPR042557">
    <property type="entry name" value="SCO4226"/>
</dbReference>
<dbReference type="PROSITE" id="PS01124">
    <property type="entry name" value="HTH_ARAC_FAMILY_2"/>
    <property type="match status" value="1"/>
</dbReference>
<name>A0ABS3YTT4_9BACT</name>
<evidence type="ECO:0000256" key="2">
    <source>
        <dbReference type="ARBA" id="ARBA00023125"/>
    </source>
</evidence>
<evidence type="ECO:0000259" key="4">
    <source>
        <dbReference type="PROSITE" id="PS01124"/>
    </source>
</evidence>
<evidence type="ECO:0000259" key="5">
    <source>
        <dbReference type="PROSITE" id="PS50125"/>
    </source>
</evidence>
<dbReference type="PRINTS" id="PR00032">
    <property type="entry name" value="HTHARAC"/>
</dbReference>
<reference evidence="6 7" key="1">
    <citation type="submission" date="2021-03" db="EMBL/GenBank/DDBJ databases">
        <title>Assistant Professor.</title>
        <authorList>
            <person name="Huq M.A."/>
        </authorList>
    </citation>
    <scope>NUCLEOTIDE SEQUENCE [LARGE SCALE GENOMIC DNA]</scope>
    <source>
        <strain evidence="6 7">MAH-29</strain>
    </source>
</reference>
<keyword evidence="1" id="KW-0805">Transcription regulation</keyword>
<dbReference type="InterPro" id="IPR025336">
    <property type="entry name" value="SCO4226-like"/>
</dbReference>
<gene>
    <name evidence="6" type="ORF">J7I42_13500</name>
</gene>
<dbReference type="InterPro" id="IPR001054">
    <property type="entry name" value="A/G_cyclase"/>
</dbReference>